<keyword evidence="2" id="KW-0226">DNA condensation</keyword>
<evidence type="ECO:0000256" key="3">
    <source>
        <dbReference type="ARBA" id="ARBA00023125"/>
    </source>
</evidence>
<dbReference type="InterPro" id="IPR020816">
    <property type="entry name" value="Histone-like_DNA-bd_CS"/>
</dbReference>
<dbReference type="EMBL" id="JAKIJS010000001">
    <property type="protein sequence ID" value="MCF6138406.1"/>
    <property type="molecule type" value="Genomic_DNA"/>
</dbReference>
<accession>A0ABS9H2S5</accession>
<dbReference type="Proteomes" id="UP001649381">
    <property type="component" value="Unassembled WGS sequence"/>
</dbReference>
<evidence type="ECO:0000256" key="4">
    <source>
        <dbReference type="RuleBase" id="RU003939"/>
    </source>
</evidence>
<keyword evidence="6" id="KW-1185">Reference proteome</keyword>
<dbReference type="Pfam" id="PF00216">
    <property type="entry name" value="Bac_DNA_binding"/>
    <property type="match status" value="1"/>
</dbReference>
<comment type="caution">
    <text evidence="5">The sequence shown here is derived from an EMBL/GenBank/DDBJ whole genome shotgun (WGS) entry which is preliminary data.</text>
</comment>
<dbReference type="CDD" id="cd13831">
    <property type="entry name" value="HU"/>
    <property type="match status" value="1"/>
</dbReference>
<dbReference type="GO" id="GO:0003677">
    <property type="term" value="F:DNA binding"/>
    <property type="evidence" value="ECO:0007669"/>
    <property type="project" value="UniProtKB-KW"/>
</dbReference>
<dbReference type="SMART" id="SM00411">
    <property type="entry name" value="BHL"/>
    <property type="match status" value="1"/>
</dbReference>
<sequence length="91" mass="10035">MNKRDLIQHVAEQTGLPKKHSTTAVNAVIDAITKKLTDGENVQLIGFGSFEVRQRQARTGRNPQTGEVIQIKATRTPAFKPGKQLKEAVRA</sequence>
<dbReference type="InterPro" id="IPR000119">
    <property type="entry name" value="Hist_DNA-bd"/>
</dbReference>
<evidence type="ECO:0000313" key="5">
    <source>
        <dbReference type="EMBL" id="MCF6138406.1"/>
    </source>
</evidence>
<dbReference type="PANTHER" id="PTHR33175:SF3">
    <property type="entry name" value="DNA-BINDING PROTEIN HU-BETA"/>
    <property type="match status" value="1"/>
</dbReference>
<keyword evidence="3 5" id="KW-0238">DNA-binding</keyword>
<dbReference type="InterPro" id="IPR010992">
    <property type="entry name" value="IHF-like_DNA-bd_dom_sf"/>
</dbReference>
<name>A0ABS9H2S5_9BACL</name>
<dbReference type="RefSeq" id="WP_236334842.1">
    <property type="nucleotide sequence ID" value="NZ_JAKIJS010000001.1"/>
</dbReference>
<proteinExistence type="inferred from homology"/>
<protein>
    <submittedName>
        <fullName evidence="5">HU family DNA-binding protein</fullName>
    </submittedName>
</protein>
<reference evidence="5 6" key="1">
    <citation type="submission" date="2022-01" db="EMBL/GenBank/DDBJ databases">
        <title>Alkalihalobacillus sp. EGI L200015, a novel bacterium isolated from a salt lake sediment.</title>
        <authorList>
            <person name="Gao L."/>
            <person name="Fang B.-Z."/>
            <person name="Li W.-J."/>
        </authorList>
    </citation>
    <scope>NUCLEOTIDE SEQUENCE [LARGE SCALE GENOMIC DNA]</scope>
    <source>
        <strain evidence="5 6">KCTC 12718</strain>
    </source>
</reference>
<dbReference type="PRINTS" id="PR01727">
    <property type="entry name" value="DNABINDINGHU"/>
</dbReference>
<comment type="similarity">
    <text evidence="1 4">Belongs to the bacterial histone-like protein family.</text>
</comment>
<dbReference type="SUPFAM" id="SSF47729">
    <property type="entry name" value="IHF-like DNA-binding proteins"/>
    <property type="match status" value="1"/>
</dbReference>
<dbReference type="PANTHER" id="PTHR33175">
    <property type="entry name" value="DNA-BINDING PROTEIN HU"/>
    <property type="match status" value="1"/>
</dbReference>
<evidence type="ECO:0000256" key="2">
    <source>
        <dbReference type="ARBA" id="ARBA00023067"/>
    </source>
</evidence>
<evidence type="ECO:0000313" key="6">
    <source>
        <dbReference type="Proteomes" id="UP001649381"/>
    </source>
</evidence>
<evidence type="ECO:0000256" key="1">
    <source>
        <dbReference type="ARBA" id="ARBA00010529"/>
    </source>
</evidence>
<dbReference type="PROSITE" id="PS00045">
    <property type="entry name" value="HISTONE_LIKE"/>
    <property type="match status" value="1"/>
</dbReference>
<gene>
    <name evidence="5" type="ORF">L2716_11765</name>
</gene>
<dbReference type="Gene3D" id="4.10.520.10">
    <property type="entry name" value="IHF-like DNA-binding proteins"/>
    <property type="match status" value="1"/>
</dbReference>
<organism evidence="5 6">
    <name type="scientific">Pseudalkalibacillus berkeleyi</name>
    <dbReference type="NCBI Taxonomy" id="1069813"/>
    <lineage>
        <taxon>Bacteria</taxon>
        <taxon>Bacillati</taxon>
        <taxon>Bacillota</taxon>
        <taxon>Bacilli</taxon>
        <taxon>Bacillales</taxon>
        <taxon>Fictibacillaceae</taxon>
        <taxon>Pseudalkalibacillus</taxon>
    </lineage>
</organism>